<dbReference type="InterPro" id="IPR037066">
    <property type="entry name" value="Plug_dom_sf"/>
</dbReference>
<dbReference type="EMBL" id="JASCRY010000006">
    <property type="protein sequence ID" value="MDI5951244.1"/>
    <property type="molecule type" value="Genomic_DNA"/>
</dbReference>
<dbReference type="PROSITE" id="PS52016">
    <property type="entry name" value="TONB_DEPENDENT_REC_3"/>
    <property type="match status" value="1"/>
</dbReference>
<dbReference type="SUPFAM" id="SSF56935">
    <property type="entry name" value="Porins"/>
    <property type="match status" value="1"/>
</dbReference>
<keyword evidence="1" id="KW-0812">Transmembrane</keyword>
<evidence type="ECO:0000313" key="4">
    <source>
        <dbReference type="Proteomes" id="UP001228643"/>
    </source>
</evidence>
<dbReference type="InterPro" id="IPR012910">
    <property type="entry name" value="Plug_dom"/>
</dbReference>
<comment type="subcellular location">
    <subcellularLocation>
        <location evidence="1">Cell outer membrane</location>
        <topology evidence="1">Multi-pass membrane protein</topology>
    </subcellularLocation>
</comment>
<dbReference type="RefSeq" id="WP_282718180.1">
    <property type="nucleotide sequence ID" value="NZ_JASCRT010000005.1"/>
</dbReference>
<feature type="domain" description="TonB-dependent receptor plug" evidence="2">
    <location>
        <begin position="125"/>
        <end position="218"/>
    </location>
</feature>
<keyword evidence="3" id="KW-0675">Receptor</keyword>
<dbReference type="GO" id="GO:0009279">
    <property type="term" value="C:cell outer membrane"/>
    <property type="evidence" value="ECO:0007669"/>
    <property type="project" value="UniProtKB-SubCell"/>
</dbReference>
<dbReference type="InterPro" id="IPR008969">
    <property type="entry name" value="CarboxyPept-like_regulatory"/>
</dbReference>
<gene>
    <name evidence="3" type="ORF">QLS97_16455</name>
</gene>
<dbReference type="InterPro" id="IPR023997">
    <property type="entry name" value="TonB-dep_OMP_SusC/RagA_CS"/>
</dbReference>
<evidence type="ECO:0000259" key="2">
    <source>
        <dbReference type="Pfam" id="PF07715"/>
    </source>
</evidence>
<dbReference type="NCBIfam" id="TIGR04057">
    <property type="entry name" value="SusC_RagA_signa"/>
    <property type="match status" value="1"/>
</dbReference>
<dbReference type="Gene3D" id="2.170.130.10">
    <property type="entry name" value="TonB-dependent receptor, plug domain"/>
    <property type="match status" value="1"/>
</dbReference>
<accession>A0AAW6TP48</accession>
<reference evidence="3 4" key="1">
    <citation type="submission" date="2023-04" db="EMBL/GenBank/DDBJ databases">
        <title>Two novel species of Flavobacterium.</title>
        <authorList>
            <person name="Liu Q."/>
            <person name="Xin Y.-H."/>
        </authorList>
    </citation>
    <scope>NUCLEOTIDE SEQUENCE [LARGE SCALE GENOMIC DNA]</scope>
    <source>
        <strain evidence="3 4">LB2P87</strain>
    </source>
</reference>
<dbReference type="Proteomes" id="UP001228643">
    <property type="component" value="Unassembled WGS sequence"/>
</dbReference>
<keyword evidence="1" id="KW-0998">Cell outer membrane</keyword>
<keyword evidence="1" id="KW-1134">Transmembrane beta strand</keyword>
<dbReference type="AlphaFoldDB" id="A0AAW6TP48"/>
<protein>
    <submittedName>
        <fullName evidence="3">TonB-dependent receptor plug domain-containing protein</fullName>
    </submittedName>
</protein>
<evidence type="ECO:0000256" key="1">
    <source>
        <dbReference type="PROSITE-ProRule" id="PRU01360"/>
    </source>
</evidence>
<keyword evidence="1" id="KW-0472">Membrane</keyword>
<comment type="caution">
    <text evidence="3">The sequence shown here is derived from an EMBL/GenBank/DDBJ whole genome shotgun (WGS) entry which is preliminary data.</text>
</comment>
<name>A0AAW6TP48_9FLAO</name>
<organism evidence="3 4">
    <name type="scientific">Flavobacterium yafengii</name>
    <dbReference type="NCBI Taxonomy" id="3041253"/>
    <lineage>
        <taxon>Bacteria</taxon>
        <taxon>Pseudomonadati</taxon>
        <taxon>Bacteroidota</taxon>
        <taxon>Flavobacteriia</taxon>
        <taxon>Flavobacteriales</taxon>
        <taxon>Flavobacteriaceae</taxon>
        <taxon>Flavobacterium</taxon>
    </lineage>
</organism>
<keyword evidence="1" id="KW-0813">Transport</keyword>
<dbReference type="Pfam" id="PF07715">
    <property type="entry name" value="Plug"/>
    <property type="match status" value="1"/>
</dbReference>
<dbReference type="InterPro" id="IPR039426">
    <property type="entry name" value="TonB-dep_rcpt-like"/>
</dbReference>
<dbReference type="Gene3D" id="2.60.40.1120">
    <property type="entry name" value="Carboxypeptidase-like, regulatory domain"/>
    <property type="match status" value="1"/>
</dbReference>
<sequence>MKISRTLVVIFFVFVGFGHAQNKLTGKVMDNKSKPVANARIYLDSIYSNVSTNSKGDFEVLLPEKVAAINVYSYKFGLLSSKFNNENVMNFMFLESQKSIKDRAKNGDKISIGYSEVDKQYKVNTAQSLDAQNDKNSSIYNTIYDLIRGRLAGVTVTRDNRITIRGVSSIRNIGDPLFVVDGVIVSSIDYISPNNVKSVSVLKDAAASIYGAQGASGVILIKTK</sequence>
<comment type="similarity">
    <text evidence="1">Belongs to the TonB-dependent receptor family.</text>
</comment>
<keyword evidence="4" id="KW-1185">Reference proteome</keyword>
<evidence type="ECO:0000313" key="3">
    <source>
        <dbReference type="EMBL" id="MDI5951244.1"/>
    </source>
</evidence>
<proteinExistence type="inferred from homology"/>
<dbReference type="SUPFAM" id="SSF49464">
    <property type="entry name" value="Carboxypeptidase regulatory domain-like"/>
    <property type="match status" value="1"/>
</dbReference>